<reference evidence="3 4" key="1">
    <citation type="journal article" date="2016" name="Front. Microbiol.">
        <title>Comprehensive Phylogenetic Analysis of Bovine Non-aureus Staphylococci Species Based on Whole-Genome Sequencing.</title>
        <authorList>
            <person name="Naushad S."/>
            <person name="Barkema H.W."/>
            <person name="Luby C."/>
            <person name="Condas L.A."/>
            <person name="Nobrega D.B."/>
            <person name="Carson D.A."/>
            <person name="De Buck J."/>
        </authorList>
    </citation>
    <scope>NUCLEOTIDE SEQUENCE [LARGE SCALE GENOMIC DNA]</scope>
    <source>
        <strain evidence="3 4">SNUC 4337</strain>
    </source>
</reference>
<feature type="domain" description="G5" evidence="2">
    <location>
        <begin position="84"/>
        <end position="165"/>
    </location>
</feature>
<dbReference type="AlphaFoldDB" id="A0A2T4S5G7"/>
<dbReference type="Gene3D" id="2.20.230.10">
    <property type="entry name" value="Resuscitation-promoting factor rpfb"/>
    <property type="match status" value="2"/>
</dbReference>
<feature type="non-terminal residue" evidence="3">
    <location>
        <position position="169"/>
    </location>
</feature>
<proteinExistence type="predicted"/>
<accession>A0A2T4S5G7</accession>
<name>A0A2T4S5G7_9STAP</name>
<sequence>QTPVTGTVPAVDQVGGVDNVDTSTTDVPFETQYVGVNQPVGYENVATTGQNGTETTTTTYDVNPETGALTNPQVSTTSTPATAQVVEIGTTQVETNDVNYETIYRENPDLPAGTQNEIQAGSVGTSQTTTTYQVNGQTGALENPTSETTILSGAQTRIIEVGVGTTVTT</sequence>
<evidence type="ECO:0000256" key="1">
    <source>
        <dbReference type="ARBA" id="ARBA00022729"/>
    </source>
</evidence>
<dbReference type="RefSeq" id="WP_199194563.1">
    <property type="nucleotide sequence ID" value="NZ_PZHR01000710.1"/>
</dbReference>
<gene>
    <name evidence="3" type="ORF">BUZ61_16810</name>
</gene>
<evidence type="ECO:0000313" key="4">
    <source>
        <dbReference type="Proteomes" id="UP000240400"/>
    </source>
</evidence>
<feature type="non-terminal residue" evidence="3">
    <location>
        <position position="1"/>
    </location>
</feature>
<dbReference type="PROSITE" id="PS51109">
    <property type="entry name" value="G5"/>
    <property type="match status" value="1"/>
</dbReference>
<dbReference type="InterPro" id="IPR011098">
    <property type="entry name" value="G5_dom"/>
</dbReference>
<comment type="caution">
    <text evidence="3">The sequence shown here is derived from an EMBL/GenBank/DDBJ whole genome shotgun (WGS) entry which is preliminary data.</text>
</comment>
<protein>
    <recommendedName>
        <fullName evidence="2">G5 domain-containing protein</fullName>
    </recommendedName>
</protein>
<dbReference type="Proteomes" id="UP000240400">
    <property type="component" value="Unassembled WGS sequence"/>
</dbReference>
<organism evidence="3 4">
    <name type="scientific">Staphylococcus nepalensis</name>
    <dbReference type="NCBI Taxonomy" id="214473"/>
    <lineage>
        <taxon>Bacteria</taxon>
        <taxon>Bacillati</taxon>
        <taxon>Bacillota</taxon>
        <taxon>Bacilli</taxon>
        <taxon>Bacillales</taxon>
        <taxon>Staphylococcaceae</taxon>
        <taxon>Staphylococcus</taxon>
    </lineage>
</organism>
<dbReference type="Pfam" id="PF07501">
    <property type="entry name" value="G5"/>
    <property type="match status" value="1"/>
</dbReference>
<evidence type="ECO:0000259" key="2">
    <source>
        <dbReference type="PROSITE" id="PS51109"/>
    </source>
</evidence>
<keyword evidence="1" id="KW-0732">Signal</keyword>
<dbReference type="EMBL" id="PZHR01000710">
    <property type="protein sequence ID" value="PTK44211.1"/>
    <property type="molecule type" value="Genomic_DNA"/>
</dbReference>
<dbReference type="SMART" id="SM01208">
    <property type="entry name" value="G5"/>
    <property type="match status" value="2"/>
</dbReference>
<evidence type="ECO:0000313" key="3">
    <source>
        <dbReference type="EMBL" id="PTK44211.1"/>
    </source>
</evidence>